<dbReference type="InterPro" id="IPR007214">
    <property type="entry name" value="YbaK/aa-tRNA-synth-assoc-dom"/>
</dbReference>
<dbReference type="Pfam" id="PF04073">
    <property type="entry name" value="tRNA_edit"/>
    <property type="match status" value="1"/>
</dbReference>
<dbReference type="InterPro" id="IPR036754">
    <property type="entry name" value="YbaK/aa-tRNA-synt-asso_dom_sf"/>
</dbReference>
<sequence>MTPLTPDELCAHLSAQGLSFHRLDHQAVFTVEESASLRGKVPGLHSKNLFLKDKKGRLFLVSARENARIDLKRLHEVIGASGRLSFGSAELLLEKLGVTPGSVTAFAVINDRGREVTMVLDANLMTGGEMNFHPLINTATLRIGRDDMLAFLRGTGHEPLIVDLPVPDDVSLNHAVIPGQAAGLMHGSPLAGEMKRSAE</sequence>
<dbReference type="GO" id="GO:0003677">
    <property type="term" value="F:DNA binding"/>
    <property type="evidence" value="ECO:0007669"/>
    <property type="project" value="UniProtKB-KW"/>
</dbReference>
<dbReference type="OrthoDB" id="5145315at2"/>
<dbReference type="FunFam" id="3.90.960.10:FF:000005">
    <property type="entry name" value="Putative prolyl-tRNA synthetase"/>
    <property type="match status" value="1"/>
</dbReference>
<evidence type="ECO:0000313" key="4">
    <source>
        <dbReference type="Proteomes" id="UP000094969"/>
    </source>
</evidence>
<keyword evidence="3" id="KW-0238">DNA-binding</keyword>
<comment type="similarity">
    <text evidence="1">Belongs to the PRORSD1 family.</text>
</comment>
<name>A0A1D7TX09_9HYPH</name>
<reference evidence="3 4" key="1">
    <citation type="journal article" date="2015" name="Antonie Van Leeuwenhoek">
        <title>Bosea vaviloviae sp. nov., a new species of slow-growing rhizobia isolated from nodules of the relict species Vavilovia formosa (Stev.) Fed.</title>
        <authorList>
            <person name="Safronova V.I."/>
            <person name="Kuznetsova I.G."/>
            <person name="Sazanova A.L."/>
            <person name="Kimeklis A.K."/>
            <person name="Belimov A.A."/>
            <person name="Andronov E.E."/>
            <person name="Pinaev A.G."/>
            <person name="Chizhevskaya E.P."/>
            <person name="Pukhaev A.R."/>
            <person name="Popov K.P."/>
            <person name="Willems A."/>
            <person name="Tikhonovich I.A."/>
        </authorList>
    </citation>
    <scope>NUCLEOTIDE SEQUENCE [LARGE SCALE GENOMIC DNA]</scope>
    <source>
        <strain evidence="3 4">Vaf18</strain>
    </source>
</reference>
<protein>
    <submittedName>
        <fullName evidence="3">DNA-binding protein</fullName>
    </submittedName>
</protein>
<dbReference type="EMBL" id="CP017147">
    <property type="protein sequence ID" value="AOO79655.1"/>
    <property type="molecule type" value="Genomic_DNA"/>
</dbReference>
<proteinExistence type="inferred from homology"/>
<dbReference type="PANTHER" id="PTHR31423">
    <property type="entry name" value="YBAK DOMAIN-CONTAINING PROTEIN"/>
    <property type="match status" value="1"/>
</dbReference>
<gene>
    <name evidence="3" type="ORF">BHK69_03400</name>
</gene>
<dbReference type="Gene3D" id="3.90.960.10">
    <property type="entry name" value="YbaK/aminoacyl-tRNA synthetase-associated domain"/>
    <property type="match status" value="1"/>
</dbReference>
<accession>A0A1D7TX09</accession>
<dbReference type="Proteomes" id="UP000094969">
    <property type="component" value="Chromosome"/>
</dbReference>
<evidence type="ECO:0000313" key="3">
    <source>
        <dbReference type="EMBL" id="AOO79655.1"/>
    </source>
</evidence>
<dbReference type="SUPFAM" id="SSF55826">
    <property type="entry name" value="YbaK/ProRS associated domain"/>
    <property type="match status" value="1"/>
</dbReference>
<dbReference type="InterPro" id="IPR040285">
    <property type="entry name" value="ProX/PRXD1"/>
</dbReference>
<evidence type="ECO:0000256" key="1">
    <source>
        <dbReference type="ARBA" id="ARBA00010201"/>
    </source>
</evidence>
<dbReference type="GO" id="GO:0002161">
    <property type="term" value="F:aminoacyl-tRNA deacylase activity"/>
    <property type="evidence" value="ECO:0007669"/>
    <property type="project" value="InterPro"/>
</dbReference>
<dbReference type="KEGG" id="bvv:BHK69_03400"/>
<dbReference type="PANTHER" id="PTHR31423:SF3">
    <property type="entry name" value="PROLYL-TRNA SYNTHETASE ASSOCIATED DOMAIN-CONTAINING PROTEIN 1-RELATED"/>
    <property type="match status" value="1"/>
</dbReference>
<dbReference type="RefSeq" id="WP_069688877.1">
    <property type="nucleotide sequence ID" value="NZ_CP017147.1"/>
</dbReference>
<organism evidence="3 4">
    <name type="scientific">Bosea vaviloviae</name>
    <dbReference type="NCBI Taxonomy" id="1526658"/>
    <lineage>
        <taxon>Bacteria</taxon>
        <taxon>Pseudomonadati</taxon>
        <taxon>Pseudomonadota</taxon>
        <taxon>Alphaproteobacteria</taxon>
        <taxon>Hyphomicrobiales</taxon>
        <taxon>Boseaceae</taxon>
        <taxon>Bosea</taxon>
    </lineage>
</organism>
<dbReference type="CDD" id="cd04335">
    <property type="entry name" value="PrdX_deacylase"/>
    <property type="match status" value="1"/>
</dbReference>
<dbReference type="AlphaFoldDB" id="A0A1D7TX09"/>
<keyword evidence="4" id="KW-1185">Reference proteome</keyword>
<feature type="domain" description="YbaK/aminoacyl-tRNA synthetase-associated" evidence="2">
    <location>
        <begin position="25"/>
        <end position="149"/>
    </location>
</feature>
<evidence type="ECO:0000259" key="2">
    <source>
        <dbReference type="Pfam" id="PF04073"/>
    </source>
</evidence>